<evidence type="ECO:0000256" key="7">
    <source>
        <dbReference type="ARBA" id="ARBA00022729"/>
    </source>
</evidence>
<keyword evidence="8" id="KW-0653">Protein transport</keyword>
<evidence type="ECO:0000256" key="10">
    <source>
        <dbReference type="ARBA" id="ARBA00023237"/>
    </source>
</evidence>
<sequence>MGSLSTAVSTATSSLAPLLKVAEASTDSDQKLATSVGGSGGAPSGMIATDGNANTGEGAGNYADFDAIASVGGRDSLATGFFAKTDEGVTGGSAFGSWSQVTGNNGTAIGYSSLAGKEATALGYRNQASGDQSTAVGYNNVVSGANSGAVGSGNSVAANNTYVMGNNITVDANSSNSVVLGNGSVASGPNTVSVGAAGAERRITNVAAGEVSATSTDAINGSQLFASNQELRFDLNALRNDTNAGIASAAAIGTLPQAINPGKVALAIGSGLRSGEVGLAFGVSYRTEDDRGTVQGRIATDRGATTASLGLGIEF</sequence>
<dbReference type="AlphaFoldDB" id="A0A419R0D4"/>
<reference evidence="15 16" key="1">
    <citation type="submission" date="2018-09" db="EMBL/GenBank/DDBJ databases">
        <title>Altererythrobacter sp.Ery1 and Ery12, the genome sequencing of novel strains in genus Alterythrobacter.</title>
        <authorList>
            <person name="Cheng H."/>
            <person name="Wu Y.-H."/>
            <person name="Fang C."/>
            <person name="Xu X.-W."/>
        </authorList>
    </citation>
    <scope>NUCLEOTIDE SEQUENCE [LARGE SCALE GENOMIC DNA]</scope>
    <source>
        <strain evidence="15 16">Ery12</strain>
    </source>
</reference>
<evidence type="ECO:0000259" key="12">
    <source>
        <dbReference type="Pfam" id="PF03895"/>
    </source>
</evidence>
<dbReference type="Gene3D" id="3.30.1300.30">
    <property type="entry name" value="GSPII I/J protein-like"/>
    <property type="match status" value="1"/>
</dbReference>
<dbReference type="InterPro" id="IPR011049">
    <property type="entry name" value="Serralysin-like_metalloprot_C"/>
</dbReference>
<evidence type="ECO:0000256" key="2">
    <source>
        <dbReference type="ARBA" id="ARBA00004442"/>
    </source>
</evidence>
<dbReference type="GO" id="GO:0009986">
    <property type="term" value="C:cell surface"/>
    <property type="evidence" value="ECO:0007669"/>
    <property type="project" value="UniProtKB-SubCell"/>
</dbReference>
<dbReference type="SUPFAM" id="SSF54523">
    <property type="entry name" value="Pili subunits"/>
    <property type="match status" value="1"/>
</dbReference>
<keyword evidence="4" id="KW-0813">Transport</keyword>
<keyword evidence="6" id="KW-0812">Transmembrane</keyword>
<evidence type="ECO:0000256" key="3">
    <source>
        <dbReference type="ARBA" id="ARBA00005848"/>
    </source>
</evidence>
<keyword evidence="5" id="KW-1134">Transmembrane beta strand</keyword>
<dbReference type="InterPro" id="IPR045584">
    <property type="entry name" value="Pilin-like"/>
</dbReference>
<dbReference type="InterPro" id="IPR008640">
    <property type="entry name" value="Adhesin_Head_dom"/>
</dbReference>
<evidence type="ECO:0000256" key="6">
    <source>
        <dbReference type="ARBA" id="ARBA00022692"/>
    </source>
</evidence>
<evidence type="ECO:0000256" key="4">
    <source>
        <dbReference type="ARBA" id="ARBA00022448"/>
    </source>
</evidence>
<feature type="domain" description="Trimeric autotransporter adhesin YadA-like head" evidence="13">
    <location>
        <begin position="172"/>
        <end position="196"/>
    </location>
</feature>
<keyword evidence="7" id="KW-0732">Signal</keyword>
<feature type="domain" description="Trimeric autotransporter adhesin YadA-like C-terminal membrane anchor" evidence="12">
    <location>
        <begin position="256"/>
        <end position="315"/>
    </location>
</feature>
<feature type="domain" description="Trimeric autotransporter adhesin YadA-like stalk" evidence="14">
    <location>
        <begin position="202"/>
        <end position="245"/>
    </location>
</feature>
<dbReference type="CDD" id="cd12820">
    <property type="entry name" value="LbR_YadA-like"/>
    <property type="match status" value="1"/>
</dbReference>
<dbReference type="GO" id="GO:0015031">
    <property type="term" value="P:protein transport"/>
    <property type="evidence" value="ECO:0007669"/>
    <property type="project" value="UniProtKB-KW"/>
</dbReference>
<evidence type="ECO:0000259" key="14">
    <source>
        <dbReference type="Pfam" id="PF05662"/>
    </source>
</evidence>
<dbReference type="InterPro" id="IPR008635">
    <property type="entry name" value="Coiled_stalk_dom"/>
</dbReference>
<organism evidence="15 16">
    <name type="scientific">Tsuneonella suprasediminis</name>
    <dbReference type="NCBI Taxonomy" id="2306996"/>
    <lineage>
        <taxon>Bacteria</taxon>
        <taxon>Pseudomonadati</taxon>
        <taxon>Pseudomonadota</taxon>
        <taxon>Alphaproteobacteria</taxon>
        <taxon>Sphingomonadales</taxon>
        <taxon>Erythrobacteraceae</taxon>
        <taxon>Tsuneonella</taxon>
    </lineage>
</organism>
<evidence type="ECO:0000313" key="15">
    <source>
        <dbReference type="EMBL" id="RJX66801.1"/>
    </source>
</evidence>
<dbReference type="Gene3D" id="1.20.5.170">
    <property type="match status" value="1"/>
</dbReference>
<dbReference type="Pfam" id="PF05658">
    <property type="entry name" value="YadA_head"/>
    <property type="match status" value="3"/>
</dbReference>
<protein>
    <submittedName>
        <fullName evidence="15">Uncharacterized protein</fullName>
    </submittedName>
</protein>
<evidence type="ECO:0000259" key="13">
    <source>
        <dbReference type="Pfam" id="PF05658"/>
    </source>
</evidence>
<evidence type="ECO:0000256" key="5">
    <source>
        <dbReference type="ARBA" id="ARBA00022452"/>
    </source>
</evidence>
<comment type="similarity">
    <text evidence="3">Belongs to the autotransporter-2 (AT-2) (TC 1.B.40) family.</text>
</comment>
<dbReference type="Proteomes" id="UP000284322">
    <property type="component" value="Unassembled WGS sequence"/>
</dbReference>
<feature type="domain" description="Trimeric autotransporter adhesin YadA-like head" evidence="13">
    <location>
        <begin position="91"/>
        <end position="113"/>
    </location>
</feature>
<evidence type="ECO:0000256" key="1">
    <source>
        <dbReference type="ARBA" id="ARBA00004241"/>
    </source>
</evidence>
<dbReference type="RefSeq" id="WP_120109955.1">
    <property type="nucleotide sequence ID" value="NZ_RAHJ01000019.1"/>
</dbReference>
<keyword evidence="9" id="KW-0472">Membrane</keyword>
<proteinExistence type="inferred from homology"/>
<gene>
    <name evidence="15" type="ORF">D6858_10515</name>
</gene>
<dbReference type="GO" id="GO:0009279">
    <property type="term" value="C:cell outer membrane"/>
    <property type="evidence" value="ECO:0007669"/>
    <property type="project" value="UniProtKB-SubCell"/>
</dbReference>
<evidence type="ECO:0000256" key="8">
    <source>
        <dbReference type="ARBA" id="ARBA00022927"/>
    </source>
</evidence>
<accession>A0A419R0D4</accession>
<dbReference type="Gene3D" id="2.150.10.10">
    <property type="entry name" value="Serralysin-like metalloprotease, C-terminal"/>
    <property type="match status" value="1"/>
</dbReference>
<dbReference type="SUPFAM" id="SSF101967">
    <property type="entry name" value="Adhesin YadA, collagen-binding domain"/>
    <property type="match status" value="1"/>
</dbReference>
<comment type="subcellular location">
    <subcellularLocation>
        <location evidence="2">Cell outer membrane</location>
    </subcellularLocation>
    <subcellularLocation>
        <location evidence="1">Cell surface</location>
    </subcellularLocation>
</comment>
<dbReference type="Pfam" id="PF03895">
    <property type="entry name" value="YadA_anchor"/>
    <property type="match status" value="1"/>
</dbReference>
<feature type="region of interest" description="Disordered" evidence="11">
    <location>
        <begin position="29"/>
        <end position="52"/>
    </location>
</feature>
<dbReference type="Pfam" id="PF05662">
    <property type="entry name" value="YadA_stalk"/>
    <property type="match status" value="1"/>
</dbReference>
<feature type="domain" description="Trimeric autotransporter adhesin YadA-like head" evidence="13">
    <location>
        <begin position="116"/>
        <end position="139"/>
    </location>
</feature>
<dbReference type="InterPro" id="IPR005594">
    <property type="entry name" value="YadA_C"/>
</dbReference>
<evidence type="ECO:0000313" key="16">
    <source>
        <dbReference type="Proteomes" id="UP000284322"/>
    </source>
</evidence>
<evidence type="ECO:0000256" key="9">
    <source>
        <dbReference type="ARBA" id="ARBA00023136"/>
    </source>
</evidence>
<dbReference type="EMBL" id="RAHJ01000019">
    <property type="protein sequence ID" value="RJX66801.1"/>
    <property type="molecule type" value="Genomic_DNA"/>
</dbReference>
<evidence type="ECO:0000256" key="11">
    <source>
        <dbReference type="SAM" id="MobiDB-lite"/>
    </source>
</evidence>
<name>A0A419R0D4_9SPHN</name>
<keyword evidence="16" id="KW-1185">Reference proteome</keyword>
<keyword evidence="10" id="KW-0998">Cell outer membrane</keyword>
<comment type="caution">
    <text evidence="15">The sequence shown here is derived from an EMBL/GenBank/DDBJ whole genome shotgun (WGS) entry which is preliminary data.</text>
</comment>